<dbReference type="InterPro" id="IPR050238">
    <property type="entry name" value="DNA_Rep/Repair_Clamp_Loader"/>
</dbReference>
<dbReference type="EMBL" id="CABWIB010000001">
    <property type="protein sequence ID" value="VWL85497.1"/>
    <property type="molecule type" value="Genomic_DNA"/>
</dbReference>
<dbReference type="SUPFAM" id="SSF52540">
    <property type="entry name" value="P-loop containing nucleoside triphosphate hydrolases"/>
    <property type="match status" value="1"/>
</dbReference>
<organism evidence="1 2">
    <name type="scientific">Oceanivirga miroungae</name>
    <dbReference type="NCBI Taxonomy" id="1130046"/>
    <lineage>
        <taxon>Bacteria</taxon>
        <taxon>Fusobacteriati</taxon>
        <taxon>Fusobacteriota</taxon>
        <taxon>Fusobacteriia</taxon>
        <taxon>Fusobacteriales</taxon>
        <taxon>Leptotrichiaceae</taxon>
        <taxon>Oceanivirga</taxon>
    </lineage>
</organism>
<dbReference type="AlphaFoldDB" id="A0A6I8M9K5"/>
<dbReference type="InterPro" id="IPR027417">
    <property type="entry name" value="P-loop_NTPase"/>
</dbReference>
<dbReference type="PANTHER" id="PTHR11669:SF8">
    <property type="entry name" value="DNA POLYMERASE III SUBUNIT DELTA"/>
    <property type="match status" value="1"/>
</dbReference>
<accession>A0A6I8M9K5</accession>
<gene>
    <name evidence="1" type="ORF">OMES3154_00783</name>
</gene>
<dbReference type="PANTHER" id="PTHR11669">
    <property type="entry name" value="REPLICATION FACTOR C / DNA POLYMERASE III GAMMA-TAU SUBUNIT"/>
    <property type="match status" value="1"/>
</dbReference>
<protein>
    <submittedName>
        <fullName evidence="1">ATPase</fullName>
    </submittedName>
</protein>
<keyword evidence="2" id="KW-1185">Reference proteome</keyword>
<dbReference type="RefSeq" id="WP_156683488.1">
    <property type="nucleotide sequence ID" value="NZ_CABWIB010000001.1"/>
</dbReference>
<sequence>MLSSTILLYSDKRVDLKSYAYNRARKIFSDNNIEYVESDVRYYDNIKIKDTREIIEKSVESSYKGIKIFILDFDNIRVEASNSLLKAIEEPVNGTFFILISTNKDKILPTILSRCIKEYIKPEVIDVSDKIYSILDGDYGYIKRFTDENINLDDYKVSNLEEAYQNIENYFKSSEKNIYQFVSYNLSIIYLVQEGKFSKLDDKILFISNIQNLLSQDKDNLLLFFNRILVLIAFKVDKKVYEILVNLKNSIKNNVNKKILIYLFLSIVQEEV</sequence>
<dbReference type="Proteomes" id="UP000419017">
    <property type="component" value="Unassembled WGS sequence"/>
</dbReference>
<proteinExistence type="predicted"/>
<dbReference type="Pfam" id="PF13177">
    <property type="entry name" value="DNA_pol3_delta2"/>
    <property type="match status" value="1"/>
</dbReference>
<reference evidence="1 2" key="1">
    <citation type="submission" date="2019-10" db="EMBL/GenBank/DDBJ databases">
        <authorList>
            <person name="Blom J."/>
        </authorList>
    </citation>
    <scope>NUCLEOTIDE SEQUENCE [LARGE SCALE GENOMIC DNA]</scope>
    <source>
        <strain evidence="1 2">ES3154-GLU</strain>
    </source>
</reference>
<dbReference type="Gene3D" id="3.40.50.300">
    <property type="entry name" value="P-loop containing nucleotide triphosphate hydrolases"/>
    <property type="match status" value="1"/>
</dbReference>
<evidence type="ECO:0000313" key="2">
    <source>
        <dbReference type="Proteomes" id="UP000419017"/>
    </source>
</evidence>
<dbReference type="GO" id="GO:0006261">
    <property type="term" value="P:DNA-templated DNA replication"/>
    <property type="evidence" value="ECO:0007669"/>
    <property type="project" value="TreeGrafter"/>
</dbReference>
<evidence type="ECO:0000313" key="1">
    <source>
        <dbReference type="EMBL" id="VWL85497.1"/>
    </source>
</evidence>
<name>A0A6I8M9K5_9FUSO</name>